<name>A0A481TAV4_HHV2</name>
<evidence type="ECO:0000313" key="2">
    <source>
        <dbReference type="EMBL" id="QBH78429.1"/>
    </source>
</evidence>
<accession>A0A481TAV4</accession>
<feature type="region of interest" description="Disordered" evidence="1">
    <location>
        <begin position="1"/>
        <end position="45"/>
    </location>
</feature>
<feature type="compositionally biased region" description="Basic and acidic residues" evidence="1">
    <location>
        <begin position="8"/>
        <end position="19"/>
    </location>
</feature>
<evidence type="ECO:0000256" key="1">
    <source>
        <dbReference type="SAM" id="MobiDB-lite"/>
    </source>
</evidence>
<feature type="compositionally biased region" description="Low complexity" evidence="1">
    <location>
        <begin position="24"/>
        <end position="45"/>
    </location>
</feature>
<dbReference type="EMBL" id="MH790583">
    <property type="protein sequence ID" value="QBH78429.1"/>
    <property type="molecule type" value="Genomic_DNA"/>
</dbReference>
<sequence length="45" mass="4505">MGAVVDSLRGRCPAERNDMRGATSPASAGASSSSGRSSRPSIVDP</sequence>
<reference evidence="2" key="1">
    <citation type="submission" date="2018-08" db="EMBL/GenBank/DDBJ databases">
        <title>HSV2 whole genome sequences from clinical isolates.</title>
        <authorList>
            <person name="Roychoudhury P."/>
            <person name="Greninger A.L."/>
            <person name="Jerome K.R."/>
            <person name="Johnston C."/>
            <person name="Wald A."/>
            <person name="Xie H."/>
        </authorList>
    </citation>
    <scope>NUCLEOTIDE SEQUENCE</scope>
    <source>
        <strain evidence="2">2003-24998</strain>
    </source>
</reference>
<protein>
    <submittedName>
        <fullName evidence="2">Uncharacterized protein</fullName>
    </submittedName>
</protein>
<proteinExistence type="predicted"/>
<organism evidence="2">
    <name type="scientific">Human herpesvirus 2</name>
    <name type="common">HHV-2</name>
    <name type="synonym">Human herpes simplex virus 2</name>
    <dbReference type="NCBI Taxonomy" id="10310"/>
    <lineage>
        <taxon>Viruses</taxon>
        <taxon>Duplodnaviria</taxon>
        <taxon>Heunggongvirae</taxon>
        <taxon>Peploviricota</taxon>
        <taxon>Herviviricetes</taxon>
        <taxon>Herpesvirales</taxon>
        <taxon>Orthoherpesviridae</taxon>
        <taxon>Alphaherpesvirinae</taxon>
        <taxon>Simplexvirus</taxon>
        <taxon>Simplexvirus humanalpha2</taxon>
    </lineage>
</organism>
<organismHost>
    <name type="scientific">Homo sapiens</name>
    <name type="common">Human</name>
    <dbReference type="NCBI Taxonomy" id="9606"/>
</organismHost>